<sequence length="373" mass="44114">MLICEQLDSSDSESFEKLIAIIQHFKIDKEIIQNTRFQITRYPTGLLDLSNEILDYLQIEQHLSDRDFSSHFHTISFLKHYFDEACLIYTVVEKYLESRSKDNYKEVLYKDSIQLIQLRQEKLFIIYGLLLVQLQDYVDEESYDLFLEGLQKKLQLNAQIRFASLRVKSKEILEHTLLLIDELRENKQTQKQKHSSRQSVINKSLMTARQQKESQQQIYLSQQSQWMFSELQNNQVFCRELIPNLRFIIKNYVKSFQKNKDDGPKRYNKNSSIFDLKNRFSVGSQRVRNGLIDLPNLGPMEILMSTQIFPKQKLNDFFDDEQLKHTQIITSQIDGLLNEELLVNLTGIEMIDMDSKSESTISRATMQQVFKQH</sequence>
<reference evidence="1" key="1">
    <citation type="submission" date="2021-01" db="EMBL/GenBank/DDBJ databases">
        <authorList>
            <consortium name="Genoscope - CEA"/>
            <person name="William W."/>
        </authorList>
    </citation>
    <scope>NUCLEOTIDE SEQUENCE</scope>
</reference>
<accession>A0A8S1MBH1</accession>
<organism evidence="1 2">
    <name type="scientific">Paramecium primaurelia</name>
    <dbReference type="NCBI Taxonomy" id="5886"/>
    <lineage>
        <taxon>Eukaryota</taxon>
        <taxon>Sar</taxon>
        <taxon>Alveolata</taxon>
        <taxon>Ciliophora</taxon>
        <taxon>Intramacronucleata</taxon>
        <taxon>Oligohymenophorea</taxon>
        <taxon>Peniculida</taxon>
        <taxon>Parameciidae</taxon>
        <taxon>Paramecium</taxon>
    </lineage>
</organism>
<keyword evidence="2" id="KW-1185">Reference proteome</keyword>
<evidence type="ECO:0000313" key="1">
    <source>
        <dbReference type="EMBL" id="CAD8075073.1"/>
    </source>
</evidence>
<dbReference type="Proteomes" id="UP000688137">
    <property type="component" value="Unassembled WGS sequence"/>
</dbReference>
<dbReference type="EMBL" id="CAJJDM010000054">
    <property type="protein sequence ID" value="CAD8075073.1"/>
    <property type="molecule type" value="Genomic_DNA"/>
</dbReference>
<gene>
    <name evidence="1" type="ORF">PPRIM_AZ9-3.1.T0540020</name>
</gene>
<dbReference type="AlphaFoldDB" id="A0A8S1MBH1"/>
<dbReference type="OMA" id="MEILMST"/>
<evidence type="ECO:0000313" key="2">
    <source>
        <dbReference type="Proteomes" id="UP000688137"/>
    </source>
</evidence>
<comment type="caution">
    <text evidence="1">The sequence shown here is derived from an EMBL/GenBank/DDBJ whole genome shotgun (WGS) entry which is preliminary data.</text>
</comment>
<protein>
    <submittedName>
        <fullName evidence="1">Uncharacterized protein</fullName>
    </submittedName>
</protein>
<name>A0A8S1MBH1_PARPR</name>
<proteinExistence type="predicted"/>